<dbReference type="SMART" id="SM00240">
    <property type="entry name" value="FHA"/>
    <property type="match status" value="1"/>
</dbReference>
<dbReference type="PANTHER" id="PTHR23308">
    <property type="entry name" value="NUCLEAR INHIBITOR OF PROTEIN PHOSPHATASE-1"/>
    <property type="match status" value="1"/>
</dbReference>
<accession>A0A1K1PPW9</accession>
<dbReference type="SUPFAM" id="SSF49879">
    <property type="entry name" value="SMAD/FHA domain"/>
    <property type="match status" value="1"/>
</dbReference>
<dbReference type="InterPro" id="IPR045962">
    <property type="entry name" value="DUF6382"/>
</dbReference>
<dbReference type="InterPro" id="IPR008984">
    <property type="entry name" value="SMAD_FHA_dom_sf"/>
</dbReference>
<dbReference type="RefSeq" id="WP_072301106.1">
    <property type="nucleotide sequence ID" value="NZ_FPIP01000010.1"/>
</dbReference>
<dbReference type="CDD" id="cd00060">
    <property type="entry name" value="FHA"/>
    <property type="match status" value="1"/>
</dbReference>
<dbReference type="Pfam" id="PF00498">
    <property type="entry name" value="FHA"/>
    <property type="match status" value="1"/>
</dbReference>
<evidence type="ECO:0000259" key="1">
    <source>
        <dbReference type="PROSITE" id="PS50006"/>
    </source>
</evidence>
<gene>
    <name evidence="2" type="ORF">SAMN02910280_0034</name>
</gene>
<evidence type="ECO:0000313" key="3">
    <source>
        <dbReference type="Proteomes" id="UP000183461"/>
    </source>
</evidence>
<dbReference type="EMBL" id="FPIP01000010">
    <property type="protein sequence ID" value="SFW49762.1"/>
    <property type="molecule type" value="Genomic_DNA"/>
</dbReference>
<dbReference type="Proteomes" id="UP000183461">
    <property type="component" value="Unassembled WGS sequence"/>
</dbReference>
<organism evidence="2 3">
    <name type="scientific">Ruminococcus flavefaciens</name>
    <dbReference type="NCBI Taxonomy" id="1265"/>
    <lineage>
        <taxon>Bacteria</taxon>
        <taxon>Bacillati</taxon>
        <taxon>Bacillota</taxon>
        <taxon>Clostridia</taxon>
        <taxon>Eubacteriales</taxon>
        <taxon>Oscillospiraceae</taxon>
        <taxon>Ruminococcus</taxon>
    </lineage>
</organism>
<dbReference type="AlphaFoldDB" id="A0A1K1PPW9"/>
<protein>
    <submittedName>
        <fullName evidence="2">FHA domain protein</fullName>
    </submittedName>
</protein>
<evidence type="ECO:0000313" key="2">
    <source>
        <dbReference type="EMBL" id="SFW49762.1"/>
    </source>
</evidence>
<dbReference type="PROSITE" id="PS50006">
    <property type="entry name" value="FHA_DOMAIN"/>
    <property type="match status" value="1"/>
</dbReference>
<name>A0A1K1PPW9_RUMFL</name>
<sequence length="445" mass="50202">MASVSIKVVYQNETFLQAGIKKKVQISEDQLKFINRNRNKGFLTVNWEKTGSKNLLKYKVSNMTALSEYVKQNLTQEKYFELIRQIQRLMEFASENNLNYDHLVLTDPKHVYYDIEKKKIGVAYLPVLSRDYKCANVVKFLAKLHKYANITVTDQGVMQKYVFFLNDYLKTKKSSVLTHNHLYNLLHEVLEVSLGTPSQIAAEESGQTPADSSKTAAVGADNDHTIVVSGGKKAECPAYLKDENNREFAINHFPFTIGRKADNDLALTDKGTVSKLHAVITFENGTFYIEDKDSSNGTFLNNFAENSQRVIKEKLNSGDVIYIYNIPYVFTVNSADNATVVVGDNANRKKSESKNNKSKNIAYLVNSSSNEKVPIFVYPFTCSEISGIVIGRENSRDRHSIYIENISCSSLSVEGSDIAEGSRESIFSGCNFLYHGIPFTFFEEN</sequence>
<reference evidence="2 3" key="1">
    <citation type="submission" date="2016-11" db="EMBL/GenBank/DDBJ databases">
        <authorList>
            <person name="Jaros S."/>
            <person name="Januszkiewicz K."/>
            <person name="Wedrychowicz H."/>
        </authorList>
    </citation>
    <scope>NUCLEOTIDE SEQUENCE [LARGE SCALE GENOMIC DNA]</scope>
    <source>
        <strain evidence="2 3">YL228</strain>
    </source>
</reference>
<dbReference type="Gene3D" id="2.60.200.20">
    <property type="match status" value="1"/>
</dbReference>
<dbReference type="InterPro" id="IPR000253">
    <property type="entry name" value="FHA_dom"/>
</dbReference>
<dbReference type="Pfam" id="PF19909">
    <property type="entry name" value="DUF6382"/>
    <property type="match status" value="1"/>
</dbReference>
<feature type="domain" description="FHA" evidence="1">
    <location>
        <begin position="255"/>
        <end position="302"/>
    </location>
</feature>
<proteinExistence type="predicted"/>
<dbReference type="InterPro" id="IPR050923">
    <property type="entry name" value="Cell_Proc_Reg/RNA_Proc"/>
</dbReference>